<dbReference type="STRING" id="1618574.UT24_C0016G0025"/>
<sequence length="81" mass="9569">MNTKKCKHSITTMSKVGFDFRCDKCGGIVLDMSEDNFTDNEYMEEVKRENDEEARMEELDRMDYNFDRNFENGTFDEGVSK</sequence>
<name>A0A0G0MIG9_9BACT</name>
<evidence type="ECO:0000313" key="1">
    <source>
        <dbReference type="EMBL" id="KKR00136.1"/>
    </source>
</evidence>
<gene>
    <name evidence="1" type="ORF">UT24_C0016G0025</name>
</gene>
<comment type="caution">
    <text evidence="1">The sequence shown here is derived from an EMBL/GenBank/DDBJ whole genome shotgun (WGS) entry which is preliminary data.</text>
</comment>
<dbReference type="AlphaFoldDB" id="A0A0G0MIG9"/>
<dbReference type="EMBL" id="LBWB01000016">
    <property type="protein sequence ID" value="KKR00136.1"/>
    <property type="molecule type" value="Genomic_DNA"/>
</dbReference>
<protein>
    <submittedName>
        <fullName evidence="1">Uncharacterized protein</fullName>
    </submittedName>
</protein>
<evidence type="ECO:0000313" key="2">
    <source>
        <dbReference type="Proteomes" id="UP000033881"/>
    </source>
</evidence>
<proteinExistence type="predicted"/>
<dbReference type="Proteomes" id="UP000033881">
    <property type="component" value="Unassembled WGS sequence"/>
</dbReference>
<accession>A0A0G0MIG9</accession>
<organism evidence="1 2">
    <name type="scientific">Candidatus Woesebacteria bacterium GW2011_GWB1_39_12</name>
    <dbReference type="NCBI Taxonomy" id="1618574"/>
    <lineage>
        <taxon>Bacteria</taxon>
        <taxon>Candidatus Woeseibacteriota</taxon>
    </lineage>
</organism>
<reference evidence="1 2" key="1">
    <citation type="journal article" date="2015" name="Nature">
        <title>rRNA introns, odd ribosomes, and small enigmatic genomes across a large radiation of phyla.</title>
        <authorList>
            <person name="Brown C.T."/>
            <person name="Hug L.A."/>
            <person name="Thomas B.C."/>
            <person name="Sharon I."/>
            <person name="Castelle C.J."/>
            <person name="Singh A."/>
            <person name="Wilkins M.J."/>
            <person name="Williams K.H."/>
            <person name="Banfield J.F."/>
        </authorList>
    </citation>
    <scope>NUCLEOTIDE SEQUENCE [LARGE SCALE GENOMIC DNA]</scope>
</reference>